<keyword evidence="5" id="KW-1185">Reference proteome</keyword>
<feature type="region of interest" description="Disordered" evidence="2">
    <location>
        <begin position="1"/>
        <end position="41"/>
    </location>
</feature>
<dbReference type="InterPro" id="IPR052967">
    <property type="entry name" value="Stress_Response_Assoc"/>
</dbReference>
<evidence type="ECO:0000256" key="1">
    <source>
        <dbReference type="SAM" id="Coils"/>
    </source>
</evidence>
<keyword evidence="1" id="KW-0175">Coiled coil</keyword>
<evidence type="ECO:0000313" key="4">
    <source>
        <dbReference type="EMBL" id="SNS53669.1"/>
    </source>
</evidence>
<evidence type="ECO:0000313" key="5">
    <source>
        <dbReference type="Proteomes" id="UP000198432"/>
    </source>
</evidence>
<dbReference type="AlphaFoldDB" id="A0A239F9V0"/>
<reference evidence="5" key="1">
    <citation type="submission" date="2017-06" db="EMBL/GenBank/DDBJ databases">
        <authorList>
            <person name="Varghese N."/>
            <person name="Submissions S."/>
        </authorList>
    </citation>
    <scope>NUCLEOTIDE SEQUENCE [LARGE SCALE GENOMIC DNA]</scope>
    <source>
        <strain evidence="5">NKM1</strain>
    </source>
</reference>
<gene>
    <name evidence="4" type="ORF">SAMN06296052_10885</name>
</gene>
<dbReference type="PANTHER" id="PTHR38463:SF1">
    <property type="entry name" value="STRESS RESPONSE PROTEIN YSNF"/>
    <property type="match status" value="1"/>
</dbReference>
<feature type="domain" description="DUF2382" evidence="3">
    <location>
        <begin position="42"/>
        <end position="153"/>
    </location>
</feature>
<feature type="compositionally biased region" description="Basic and acidic residues" evidence="2">
    <location>
        <begin position="1"/>
        <end position="18"/>
    </location>
</feature>
<name>A0A239F9V0_9BACT</name>
<sequence>MSEKTNKIKSEFEQKYEESQQAAPKAEKLAEPAQNNLNSEAIPVVEEQLEVEKKTVPTGRVKISKEVNEEDVTVDVPMMHEEVDVERVAVNQYVDSPPPAVRHEGEKMIIPVLREEVVVQKRLLLVEELHVTKRQVQTQESQKATLRKEKVNVERVDLRNDSDQA</sequence>
<dbReference type="NCBIfam" id="TIGR02271">
    <property type="entry name" value="YsnF/AvaK domain"/>
    <property type="match status" value="1"/>
</dbReference>
<dbReference type="InterPro" id="IPR019060">
    <property type="entry name" value="DUF2382"/>
</dbReference>
<feature type="coiled-coil region" evidence="1">
    <location>
        <begin position="129"/>
        <end position="156"/>
    </location>
</feature>
<protein>
    <submittedName>
        <fullName evidence="4">Conserved domain-containing protein</fullName>
    </submittedName>
</protein>
<accession>A0A239F9V0</accession>
<dbReference type="PANTHER" id="PTHR38463">
    <property type="entry name" value="STRESS RESPONSE PROTEIN YSNF"/>
    <property type="match status" value="1"/>
</dbReference>
<proteinExistence type="predicted"/>
<organism evidence="4 5">
    <name type="scientific">Pontibacter ummariensis</name>
    <dbReference type="NCBI Taxonomy" id="1610492"/>
    <lineage>
        <taxon>Bacteria</taxon>
        <taxon>Pseudomonadati</taxon>
        <taxon>Bacteroidota</taxon>
        <taxon>Cytophagia</taxon>
        <taxon>Cytophagales</taxon>
        <taxon>Hymenobacteraceae</taxon>
        <taxon>Pontibacter</taxon>
    </lineage>
</organism>
<evidence type="ECO:0000256" key="2">
    <source>
        <dbReference type="SAM" id="MobiDB-lite"/>
    </source>
</evidence>
<dbReference type="RefSeq" id="WP_089319158.1">
    <property type="nucleotide sequence ID" value="NZ_FZOQ01000008.1"/>
</dbReference>
<dbReference type="OrthoDB" id="5569583at2"/>
<dbReference type="EMBL" id="FZOQ01000008">
    <property type="protein sequence ID" value="SNS53669.1"/>
    <property type="molecule type" value="Genomic_DNA"/>
</dbReference>
<dbReference type="Proteomes" id="UP000198432">
    <property type="component" value="Unassembled WGS sequence"/>
</dbReference>
<dbReference type="Pfam" id="PF09557">
    <property type="entry name" value="DUF2382"/>
    <property type="match status" value="1"/>
</dbReference>
<evidence type="ECO:0000259" key="3">
    <source>
        <dbReference type="Pfam" id="PF09557"/>
    </source>
</evidence>